<evidence type="ECO:0000313" key="1">
    <source>
        <dbReference type="EMBL" id="MBB4742725.1"/>
    </source>
</evidence>
<proteinExistence type="predicted"/>
<protein>
    <submittedName>
        <fullName evidence="1">Uncharacterized protein</fullName>
    </submittedName>
</protein>
<gene>
    <name evidence="1" type="ORF">BJY16_006184</name>
</gene>
<name>A0A7W7MAD4_9ACTN</name>
<evidence type="ECO:0000313" key="2">
    <source>
        <dbReference type="Proteomes" id="UP000546162"/>
    </source>
</evidence>
<reference evidence="1 2" key="1">
    <citation type="submission" date="2020-08" db="EMBL/GenBank/DDBJ databases">
        <title>Sequencing the genomes of 1000 actinobacteria strains.</title>
        <authorList>
            <person name="Klenk H.-P."/>
        </authorList>
    </citation>
    <scope>NUCLEOTIDE SEQUENCE [LARGE SCALE GENOMIC DNA]</scope>
    <source>
        <strain evidence="1 2">DSM 45809</strain>
    </source>
</reference>
<organism evidence="1 2">
    <name type="scientific">Actinoplanes octamycinicus</name>
    <dbReference type="NCBI Taxonomy" id="135948"/>
    <lineage>
        <taxon>Bacteria</taxon>
        <taxon>Bacillati</taxon>
        <taxon>Actinomycetota</taxon>
        <taxon>Actinomycetes</taxon>
        <taxon>Micromonosporales</taxon>
        <taxon>Micromonosporaceae</taxon>
        <taxon>Actinoplanes</taxon>
    </lineage>
</organism>
<dbReference type="AlphaFoldDB" id="A0A7W7MAD4"/>
<sequence length="47" mass="5158">MDEHAWQTRSTHPTSDGLVRYQSCSTCGRWRVIVVTAGEPVSRPAAG</sequence>
<dbReference type="RefSeq" id="WP_185043055.1">
    <property type="nucleotide sequence ID" value="NZ_BAABFG010000005.1"/>
</dbReference>
<dbReference type="Proteomes" id="UP000546162">
    <property type="component" value="Unassembled WGS sequence"/>
</dbReference>
<comment type="caution">
    <text evidence="1">The sequence shown here is derived from an EMBL/GenBank/DDBJ whole genome shotgun (WGS) entry which is preliminary data.</text>
</comment>
<accession>A0A7W7MAD4</accession>
<dbReference type="EMBL" id="JACHNB010000001">
    <property type="protein sequence ID" value="MBB4742725.1"/>
    <property type="molecule type" value="Genomic_DNA"/>
</dbReference>
<keyword evidence="2" id="KW-1185">Reference proteome</keyword>